<evidence type="ECO:0000313" key="3">
    <source>
        <dbReference type="Proteomes" id="UP000288096"/>
    </source>
</evidence>
<keyword evidence="3" id="KW-1185">Reference proteome</keyword>
<accession>A0A401FUZ9</accession>
<dbReference type="AlphaFoldDB" id="A0A401FUZ9"/>
<gene>
    <name evidence="2" type="ORF">DENIS_1766</name>
</gene>
<proteinExistence type="predicted"/>
<dbReference type="RefSeq" id="WP_231714450.1">
    <property type="nucleotide sequence ID" value="NZ_BEXT01000001.1"/>
</dbReference>
<reference evidence="3" key="2">
    <citation type="submission" date="2019-01" db="EMBL/GenBank/DDBJ databases">
        <title>Genome sequence of Desulfonema ishimotonii strain Tokyo 01.</title>
        <authorList>
            <person name="Fukui M."/>
        </authorList>
    </citation>
    <scope>NUCLEOTIDE SEQUENCE [LARGE SCALE GENOMIC DNA]</scope>
    <source>
        <strain evidence="3">Tokyo 01</strain>
    </source>
</reference>
<protein>
    <submittedName>
        <fullName evidence="2">Epoxyqueuosine reductase</fullName>
    </submittedName>
</protein>
<dbReference type="EMBL" id="BEXT01000001">
    <property type="protein sequence ID" value="GBC60807.1"/>
    <property type="molecule type" value="Genomic_DNA"/>
</dbReference>
<comment type="caution">
    <text evidence="2">The sequence shown here is derived from an EMBL/GenBank/DDBJ whole genome shotgun (WGS) entry which is preliminary data.</text>
</comment>
<reference evidence="3" key="1">
    <citation type="submission" date="2017-11" db="EMBL/GenBank/DDBJ databases">
        <authorList>
            <person name="Watanabe M."/>
            <person name="Kojima H."/>
        </authorList>
    </citation>
    <scope>NUCLEOTIDE SEQUENCE [LARGE SCALE GENOMIC DNA]</scope>
    <source>
        <strain evidence="3">Tokyo 01</strain>
    </source>
</reference>
<organism evidence="2 3">
    <name type="scientific">Desulfonema ishimotonii</name>
    <dbReference type="NCBI Taxonomy" id="45657"/>
    <lineage>
        <taxon>Bacteria</taxon>
        <taxon>Pseudomonadati</taxon>
        <taxon>Thermodesulfobacteriota</taxon>
        <taxon>Desulfobacteria</taxon>
        <taxon>Desulfobacterales</taxon>
        <taxon>Desulfococcaceae</taxon>
        <taxon>Desulfonema</taxon>
    </lineage>
</organism>
<dbReference type="PROSITE" id="PS51379">
    <property type="entry name" value="4FE4S_FER_2"/>
    <property type="match status" value="1"/>
</dbReference>
<dbReference type="Proteomes" id="UP000288096">
    <property type="component" value="Unassembled WGS sequence"/>
</dbReference>
<evidence type="ECO:0000259" key="1">
    <source>
        <dbReference type="PROSITE" id="PS51379"/>
    </source>
</evidence>
<dbReference type="InterPro" id="IPR017896">
    <property type="entry name" value="4Fe4S_Fe-S-bd"/>
</dbReference>
<dbReference type="PANTHER" id="PTHR42827:SF1">
    <property type="entry name" value="IRON-SULFUR CLUSTER-BINDING PROTEIN"/>
    <property type="match status" value="1"/>
</dbReference>
<sequence>MSEKNINDLVRLINDKAKAFGADLAGVASVEDLKRSPSHEISEKMPEFNGVGTEDAEGRKCGVVKWPEGARSAIVIAVEHPSEKPEMDWWVTDASVGNTAGNRLLMGTVSKLAAWLEKEQGIQCFKLPYHIERGGVYMKDAAVLAGLGCIGKNNILITPQYGPRLRLRVMLTDADLPSAGAIDFDPCEDCPVFCRMACPQDAFAEQVYVAEEYGQEELPGRSGVYNRLSCNQQMVINESDVEDVKTDKQGKQIKYCRECELACPVGSE</sequence>
<name>A0A401FUZ9_9BACT</name>
<feature type="domain" description="4Fe-4S ferredoxin-type" evidence="1">
    <location>
        <begin position="178"/>
        <end position="208"/>
    </location>
</feature>
<dbReference type="PANTHER" id="PTHR42827">
    <property type="entry name" value="IRON-SULFUR CLUSTER-BINDING PROTEIN-RELATED"/>
    <property type="match status" value="1"/>
</dbReference>
<evidence type="ECO:0000313" key="2">
    <source>
        <dbReference type="EMBL" id="GBC60807.1"/>
    </source>
</evidence>